<comment type="caution">
    <text evidence="1">The sequence shown here is derived from an EMBL/GenBank/DDBJ whole genome shotgun (WGS) entry which is preliminary data.</text>
</comment>
<dbReference type="EMBL" id="JACGWK010000008">
    <property type="protein sequence ID" value="KAL0338660.1"/>
    <property type="molecule type" value="Genomic_DNA"/>
</dbReference>
<sequence length="81" mass="8974">MSTSLAKTGLSHLLNRPLLGSTPLLHHTTRYFQTLAFEVITSSPEKPHEFTAFVLHGLLGSGRNWRSFSRSVVSRLSPARA</sequence>
<dbReference type="AlphaFoldDB" id="A0AAW2N594"/>
<gene>
    <name evidence="1" type="ORF">Sangu_1388100</name>
</gene>
<protein>
    <submittedName>
        <fullName evidence="1">Uncharacterized protein</fullName>
    </submittedName>
</protein>
<evidence type="ECO:0000313" key="1">
    <source>
        <dbReference type="EMBL" id="KAL0338660.1"/>
    </source>
</evidence>
<reference evidence="1" key="2">
    <citation type="journal article" date="2024" name="Plant">
        <title>Genomic evolution and insights into agronomic trait innovations of Sesamum species.</title>
        <authorList>
            <person name="Miao H."/>
            <person name="Wang L."/>
            <person name="Qu L."/>
            <person name="Liu H."/>
            <person name="Sun Y."/>
            <person name="Le M."/>
            <person name="Wang Q."/>
            <person name="Wei S."/>
            <person name="Zheng Y."/>
            <person name="Lin W."/>
            <person name="Duan Y."/>
            <person name="Cao H."/>
            <person name="Xiong S."/>
            <person name="Wang X."/>
            <person name="Wei L."/>
            <person name="Li C."/>
            <person name="Ma Q."/>
            <person name="Ju M."/>
            <person name="Zhao R."/>
            <person name="Li G."/>
            <person name="Mu C."/>
            <person name="Tian Q."/>
            <person name="Mei H."/>
            <person name="Zhang T."/>
            <person name="Gao T."/>
            <person name="Zhang H."/>
        </authorList>
    </citation>
    <scope>NUCLEOTIDE SEQUENCE</scope>
    <source>
        <strain evidence="1">G01</strain>
    </source>
</reference>
<accession>A0AAW2N594</accession>
<name>A0AAW2N594_9LAMI</name>
<proteinExistence type="predicted"/>
<organism evidence="1">
    <name type="scientific">Sesamum angustifolium</name>
    <dbReference type="NCBI Taxonomy" id="2727405"/>
    <lineage>
        <taxon>Eukaryota</taxon>
        <taxon>Viridiplantae</taxon>
        <taxon>Streptophyta</taxon>
        <taxon>Embryophyta</taxon>
        <taxon>Tracheophyta</taxon>
        <taxon>Spermatophyta</taxon>
        <taxon>Magnoliopsida</taxon>
        <taxon>eudicotyledons</taxon>
        <taxon>Gunneridae</taxon>
        <taxon>Pentapetalae</taxon>
        <taxon>asterids</taxon>
        <taxon>lamiids</taxon>
        <taxon>Lamiales</taxon>
        <taxon>Pedaliaceae</taxon>
        <taxon>Sesamum</taxon>
    </lineage>
</organism>
<reference evidence="1" key="1">
    <citation type="submission" date="2020-06" db="EMBL/GenBank/DDBJ databases">
        <authorList>
            <person name="Li T."/>
            <person name="Hu X."/>
            <person name="Zhang T."/>
            <person name="Song X."/>
            <person name="Zhang H."/>
            <person name="Dai N."/>
            <person name="Sheng W."/>
            <person name="Hou X."/>
            <person name="Wei L."/>
        </authorList>
    </citation>
    <scope>NUCLEOTIDE SEQUENCE</scope>
    <source>
        <strain evidence="1">G01</strain>
        <tissue evidence="1">Leaf</tissue>
    </source>
</reference>